<dbReference type="Proteomes" id="UP000659654">
    <property type="component" value="Unassembled WGS sequence"/>
</dbReference>
<protein>
    <submittedName>
        <fullName evidence="1">(pine wood nematode) hypothetical protein</fullName>
    </submittedName>
</protein>
<comment type="caution">
    <text evidence="1">The sequence shown here is derived from an EMBL/GenBank/DDBJ whole genome shotgun (WGS) entry which is preliminary data.</text>
</comment>
<organism evidence="1 2">
    <name type="scientific">Bursaphelenchus xylophilus</name>
    <name type="common">Pinewood nematode worm</name>
    <name type="synonym">Aphelenchoides xylophilus</name>
    <dbReference type="NCBI Taxonomy" id="6326"/>
    <lineage>
        <taxon>Eukaryota</taxon>
        <taxon>Metazoa</taxon>
        <taxon>Ecdysozoa</taxon>
        <taxon>Nematoda</taxon>
        <taxon>Chromadorea</taxon>
        <taxon>Rhabditida</taxon>
        <taxon>Tylenchina</taxon>
        <taxon>Tylenchomorpha</taxon>
        <taxon>Aphelenchoidea</taxon>
        <taxon>Aphelenchoididae</taxon>
        <taxon>Bursaphelenchus</taxon>
    </lineage>
</organism>
<dbReference type="EMBL" id="CAJFCV020000001">
    <property type="protein sequence ID" value="CAG9088192.1"/>
    <property type="molecule type" value="Genomic_DNA"/>
</dbReference>
<reference evidence="1" key="1">
    <citation type="submission" date="2020-09" db="EMBL/GenBank/DDBJ databases">
        <authorList>
            <person name="Kikuchi T."/>
        </authorList>
    </citation>
    <scope>NUCLEOTIDE SEQUENCE</scope>
    <source>
        <strain evidence="1">Ka4C1</strain>
    </source>
</reference>
<dbReference type="AlphaFoldDB" id="A0A7I8XNT3"/>
<evidence type="ECO:0000313" key="2">
    <source>
        <dbReference type="Proteomes" id="UP000659654"/>
    </source>
</evidence>
<name>A0A7I8XNT3_BURXY</name>
<dbReference type="EMBL" id="CAJFDI010000001">
    <property type="protein sequence ID" value="CAD5211391.1"/>
    <property type="molecule type" value="Genomic_DNA"/>
</dbReference>
<dbReference type="Proteomes" id="UP000582659">
    <property type="component" value="Unassembled WGS sequence"/>
</dbReference>
<evidence type="ECO:0000313" key="1">
    <source>
        <dbReference type="EMBL" id="CAD5211391.1"/>
    </source>
</evidence>
<gene>
    <name evidence="1" type="ORF">BXYJ_LOCUS2405</name>
</gene>
<sequence>MSRHFVKMLVSRLPLVGKLPESAGLVFGFQRRQCCILYLFFESGQLQNHCKLGTGTFMGPRISSQVAEVFWSQPPFCRSYFLCSDSVKKAVRQQTRWGYHVGSPSLQVEHGGTEVLEVVFPARSWSFQRHFGIGRPIQKTCFPSFLVLKVGKLRL</sequence>
<accession>A0A7I8XNT3</accession>
<proteinExistence type="predicted"/>
<keyword evidence="2" id="KW-1185">Reference proteome</keyword>